<reference evidence="1" key="1">
    <citation type="submission" date="2023-04" db="EMBL/GenBank/DDBJ databases">
        <title>Ambrosiozyma monospora NBRC 10751.</title>
        <authorList>
            <person name="Ichikawa N."/>
            <person name="Sato H."/>
            <person name="Tonouchi N."/>
        </authorList>
    </citation>
    <scope>NUCLEOTIDE SEQUENCE</scope>
    <source>
        <strain evidence="1">NBRC 10751</strain>
    </source>
</reference>
<dbReference type="EMBL" id="BSXS01000783">
    <property type="protein sequence ID" value="GME73882.1"/>
    <property type="molecule type" value="Genomic_DNA"/>
</dbReference>
<evidence type="ECO:0000313" key="1">
    <source>
        <dbReference type="EMBL" id="GME73882.1"/>
    </source>
</evidence>
<evidence type="ECO:0000313" key="2">
    <source>
        <dbReference type="Proteomes" id="UP001165064"/>
    </source>
</evidence>
<name>A0ACB5SV64_AMBMO</name>
<dbReference type="Proteomes" id="UP001165064">
    <property type="component" value="Unassembled WGS sequence"/>
</dbReference>
<sequence>MPTTVLPIAHPLLVALFKNNNPITVHLYQRTTQHIPVSAGEQLNNTDQSPQKSRIMSIRRINRQHAVSITSTSSIPGPASVVKELVDNSIDAFPSQRDGNGNGNDLSSISAQITIEVDASTGGLKYICVKDNGCGINKSDIPLMCLNSTTSKLTSWDNFKNGGIETCGFRGEALFFIASLAGSMELSTRTNSDVTCQRWNVNNCGVPMGLPQSVPGSKGTSVKVLELFKNNPPRKQYLKKHARKSIDEITSLVHSYALSYRFFRFQLRFVEVLPNGNVKNVNKPAPVVINNKTSALRLLSTILKLKNSSALFETTDTFEIEDGYEVELHFVLPKMRAQDSLPKKGVKVLCVNKRPLNVSLNFGKSISKLLKNCYTSNLLLVPTSWFLEIKVPFDRVDPNIEPEKNDVLISCETQLLEGIQKFLMDEICQHYNVPATSNEGRIDQIDIEDAQDITHQEEIPQQNHSIEKPVAPIRYNNPIEQLILNDTIEEDNDLASLRELHERSIRGAAQCPSSPTLTQTPVPEPENHHTEPTVLELPDNEDDTPLTKLTRHLTNFTPNPDPVPEPQNCSPAPTNNHIPIETIARADQSNENDWSFSMADEHGLSSDSNLTPSNENENNNVPAAPSSSSQNLPSSELDKTLLADITVSNPWTLSKMAIICLHLKPQLT</sequence>
<gene>
    <name evidence="1" type="ORF">Amon02_000156400</name>
</gene>
<protein>
    <submittedName>
        <fullName evidence="1">Unnamed protein product</fullName>
    </submittedName>
</protein>
<comment type="caution">
    <text evidence="1">The sequence shown here is derived from an EMBL/GenBank/DDBJ whole genome shotgun (WGS) entry which is preliminary data.</text>
</comment>
<accession>A0ACB5SV64</accession>
<proteinExistence type="predicted"/>
<organism evidence="1 2">
    <name type="scientific">Ambrosiozyma monospora</name>
    <name type="common">Yeast</name>
    <name type="synonym">Endomycopsis monosporus</name>
    <dbReference type="NCBI Taxonomy" id="43982"/>
    <lineage>
        <taxon>Eukaryota</taxon>
        <taxon>Fungi</taxon>
        <taxon>Dikarya</taxon>
        <taxon>Ascomycota</taxon>
        <taxon>Saccharomycotina</taxon>
        <taxon>Pichiomycetes</taxon>
        <taxon>Pichiales</taxon>
        <taxon>Pichiaceae</taxon>
        <taxon>Ambrosiozyma</taxon>
    </lineage>
</organism>
<keyword evidence="2" id="KW-1185">Reference proteome</keyword>